<organism evidence="4 5">
    <name type="scientific">Nonomuraea soli</name>
    <dbReference type="NCBI Taxonomy" id="1032476"/>
    <lineage>
        <taxon>Bacteria</taxon>
        <taxon>Bacillati</taxon>
        <taxon>Actinomycetota</taxon>
        <taxon>Actinomycetes</taxon>
        <taxon>Streptosporangiales</taxon>
        <taxon>Streptosporangiaceae</taxon>
        <taxon>Nonomuraea</taxon>
    </lineage>
</organism>
<keyword evidence="2" id="KW-0472">Membrane</keyword>
<name>A0A7W0CM89_9ACTN</name>
<gene>
    <name evidence="4" type="ORF">HNR30_005125</name>
</gene>
<feature type="domain" description="PPM-type phosphatase" evidence="3">
    <location>
        <begin position="123"/>
        <end position="334"/>
    </location>
</feature>
<dbReference type="Pfam" id="PF07228">
    <property type="entry name" value="SpoIIE"/>
    <property type="match status" value="1"/>
</dbReference>
<dbReference type="SMART" id="SM00331">
    <property type="entry name" value="PP2C_SIG"/>
    <property type="match status" value="1"/>
</dbReference>
<evidence type="ECO:0000313" key="5">
    <source>
        <dbReference type="Proteomes" id="UP000530928"/>
    </source>
</evidence>
<dbReference type="InterPro" id="IPR036457">
    <property type="entry name" value="PPM-type-like_dom_sf"/>
</dbReference>
<evidence type="ECO:0000313" key="4">
    <source>
        <dbReference type="EMBL" id="MBA2893764.1"/>
    </source>
</evidence>
<dbReference type="RefSeq" id="WP_181612538.1">
    <property type="nucleotide sequence ID" value="NZ_BAABAM010000005.1"/>
</dbReference>
<sequence length="355" mass="37713">MGFALLTSLAIASADVMLGPGVHLAGLLIAGPLIISARSVAARTAMAGIFAVVLATMTGVLEQTLVTADHVVHTVTVMVGGVFATIAAHVRGHRESELSRLADLSQVAEVAQRALLRPIPARVGGLAFAHRYRSAARQALIGGDLFDVAFTPFGVRLIIGDVKGKGLQAVSQAADVLRSFREAVFHAQDLVDLAKAMDRRLGADLDEEDFVTVLLAEFAPGLVRLVNCGHHPPVRIGHRLDVLCAPDPAPPLGLDPDPTMITAIVGGNQRLLFYTDGLVEARDPGGQMFALDERVRACLTRPQLEDALQGVHDMVLAHARGDFDDDLALVLCQPEYDHSGAAQAWPRSPVTEPAR</sequence>
<keyword evidence="5" id="KW-1185">Reference proteome</keyword>
<dbReference type="InterPro" id="IPR052016">
    <property type="entry name" value="Bact_Sigma-Reg"/>
</dbReference>
<feature type="transmembrane region" description="Helical" evidence="2">
    <location>
        <begin position="71"/>
        <end position="90"/>
    </location>
</feature>
<feature type="transmembrane region" description="Helical" evidence="2">
    <location>
        <begin position="48"/>
        <end position="65"/>
    </location>
</feature>
<dbReference type="InterPro" id="IPR001932">
    <property type="entry name" value="PPM-type_phosphatase-like_dom"/>
</dbReference>
<evidence type="ECO:0000256" key="2">
    <source>
        <dbReference type="SAM" id="Phobius"/>
    </source>
</evidence>
<keyword evidence="2" id="KW-0812">Transmembrane</keyword>
<evidence type="ECO:0000256" key="1">
    <source>
        <dbReference type="ARBA" id="ARBA00022801"/>
    </source>
</evidence>
<dbReference type="GO" id="GO:0016791">
    <property type="term" value="F:phosphatase activity"/>
    <property type="evidence" value="ECO:0007669"/>
    <property type="project" value="TreeGrafter"/>
</dbReference>
<accession>A0A7W0CM89</accession>
<dbReference type="PANTHER" id="PTHR43156">
    <property type="entry name" value="STAGE II SPORULATION PROTEIN E-RELATED"/>
    <property type="match status" value="1"/>
</dbReference>
<keyword evidence="1" id="KW-0378">Hydrolase</keyword>
<dbReference type="PANTHER" id="PTHR43156:SF2">
    <property type="entry name" value="STAGE II SPORULATION PROTEIN E"/>
    <property type="match status" value="1"/>
</dbReference>
<proteinExistence type="predicted"/>
<protein>
    <submittedName>
        <fullName evidence="4">Serine phosphatase RsbU (Regulator of sigma subunit)</fullName>
    </submittedName>
</protein>
<dbReference type="EMBL" id="JACDUR010000005">
    <property type="protein sequence ID" value="MBA2893764.1"/>
    <property type="molecule type" value="Genomic_DNA"/>
</dbReference>
<keyword evidence="2" id="KW-1133">Transmembrane helix</keyword>
<reference evidence="4 5" key="1">
    <citation type="submission" date="2020-07" db="EMBL/GenBank/DDBJ databases">
        <title>Genomic Encyclopedia of Type Strains, Phase IV (KMG-IV): sequencing the most valuable type-strain genomes for metagenomic binning, comparative biology and taxonomic classification.</title>
        <authorList>
            <person name="Goeker M."/>
        </authorList>
    </citation>
    <scope>NUCLEOTIDE SEQUENCE [LARGE SCALE GENOMIC DNA]</scope>
    <source>
        <strain evidence="4 5">DSM 45533</strain>
    </source>
</reference>
<comment type="caution">
    <text evidence="4">The sequence shown here is derived from an EMBL/GenBank/DDBJ whole genome shotgun (WGS) entry which is preliminary data.</text>
</comment>
<dbReference type="Proteomes" id="UP000530928">
    <property type="component" value="Unassembled WGS sequence"/>
</dbReference>
<dbReference type="Gene3D" id="3.60.40.10">
    <property type="entry name" value="PPM-type phosphatase domain"/>
    <property type="match status" value="1"/>
</dbReference>
<evidence type="ECO:0000259" key="3">
    <source>
        <dbReference type="SMART" id="SM00331"/>
    </source>
</evidence>
<dbReference type="AlphaFoldDB" id="A0A7W0CM89"/>